<evidence type="ECO:0000256" key="3">
    <source>
        <dbReference type="ARBA" id="ARBA00022801"/>
    </source>
</evidence>
<comment type="caution">
    <text evidence="7">The sequence shown here is derived from an EMBL/GenBank/DDBJ whole genome shotgun (WGS) entry which is preliminary data.</text>
</comment>
<dbReference type="GO" id="GO:0006508">
    <property type="term" value="P:proteolysis"/>
    <property type="evidence" value="ECO:0007669"/>
    <property type="project" value="UniProtKB-KW"/>
</dbReference>
<dbReference type="InterPro" id="IPR023828">
    <property type="entry name" value="Peptidase_S8_Ser-AS"/>
</dbReference>
<reference evidence="7 8" key="1">
    <citation type="submission" date="2019-12" db="EMBL/GenBank/DDBJ databases">
        <title>WGS of CPCC 203550 I12A-02606.</title>
        <authorList>
            <person name="Jiang Z."/>
        </authorList>
    </citation>
    <scope>NUCLEOTIDE SEQUENCE [LARGE SCALE GENOMIC DNA]</scope>
    <source>
        <strain evidence="7 8">I12A-02606</strain>
    </source>
</reference>
<dbReference type="InterPro" id="IPR050131">
    <property type="entry name" value="Peptidase_S8_subtilisin-like"/>
</dbReference>
<dbReference type="Proteomes" id="UP000471126">
    <property type="component" value="Unassembled WGS sequence"/>
</dbReference>
<evidence type="ECO:0000259" key="6">
    <source>
        <dbReference type="Pfam" id="PF00082"/>
    </source>
</evidence>
<dbReference type="Pfam" id="PF00082">
    <property type="entry name" value="Peptidase_S8"/>
    <property type="match status" value="1"/>
</dbReference>
<evidence type="ECO:0000256" key="4">
    <source>
        <dbReference type="ARBA" id="ARBA00022825"/>
    </source>
</evidence>
<dbReference type="InterPro" id="IPR036852">
    <property type="entry name" value="Peptidase_S8/S53_dom_sf"/>
</dbReference>
<dbReference type="GO" id="GO:0004252">
    <property type="term" value="F:serine-type endopeptidase activity"/>
    <property type="evidence" value="ECO:0007669"/>
    <property type="project" value="UniProtKB-UniRule"/>
</dbReference>
<dbReference type="CDD" id="cd00306">
    <property type="entry name" value="Peptidases_S8_S53"/>
    <property type="match status" value="1"/>
</dbReference>
<evidence type="ECO:0000313" key="7">
    <source>
        <dbReference type="EMBL" id="NEM06065.1"/>
    </source>
</evidence>
<keyword evidence="4 5" id="KW-0720">Serine protease</keyword>
<sequence length="466" mass="50235">MAVLEPYPHAPADLRTDEGQIRAQRDVVRRQIAAWEAALQDDATRRKLQVAAVEDLRERRYDLAMRQLVLHDDEFPVTPDRVLVRPGDADQVTRDTRGLGAGYAPHPVQVRSPRLPNLRVVQDMGAGRRAGAQAYSAAALQVCAATAQPSYAVMLGAIRKAVGGPELSGPPEGERWSRPEQAVGGPCVVVIDNGLSAEQRTDGWLQGLARTDNLDLLDVVPRDDFLDRGAGHGTFVCGIVQQVAPGVDLDVRRALDTEGIGEDVEIGDQIVRAAEGGAEIINLSLGLFTPDGKPPLALLDAVGDAIEVARQRGTHLLLVCAAGNSGDDRPCWPAALSGESYFPDHVVSVAALRLDYRDETQVIDARWSTRGDWVTCSTLGQGVVSTYVMGTESREYDPQGPETFGSDAWATWSGTSFAAPQVTGAIVRIMQEDPEIVTAKAAFEELKGHGQRLFRGYGTSLRILPV</sequence>
<evidence type="ECO:0000256" key="2">
    <source>
        <dbReference type="ARBA" id="ARBA00022670"/>
    </source>
</evidence>
<dbReference type="PROSITE" id="PS00138">
    <property type="entry name" value="SUBTILASE_SER"/>
    <property type="match status" value="1"/>
</dbReference>
<dbReference type="PROSITE" id="PS51892">
    <property type="entry name" value="SUBTILASE"/>
    <property type="match status" value="1"/>
</dbReference>
<dbReference type="InterPro" id="IPR000209">
    <property type="entry name" value="Peptidase_S8/S53_dom"/>
</dbReference>
<accession>A0A6P0GFK2</accession>
<proteinExistence type="inferred from homology"/>
<evidence type="ECO:0000313" key="8">
    <source>
        <dbReference type="Proteomes" id="UP000471126"/>
    </source>
</evidence>
<dbReference type="EMBL" id="JAAGWE010000013">
    <property type="protein sequence ID" value="NEM06065.1"/>
    <property type="molecule type" value="Genomic_DNA"/>
</dbReference>
<protein>
    <submittedName>
        <fullName evidence="7">S8/S53 family peptidase</fullName>
    </submittedName>
</protein>
<keyword evidence="2 5" id="KW-0645">Protease</keyword>
<organism evidence="7 8">
    <name type="scientific">Geodermatophilus normandii</name>
    <dbReference type="NCBI Taxonomy" id="1137989"/>
    <lineage>
        <taxon>Bacteria</taxon>
        <taxon>Bacillati</taxon>
        <taxon>Actinomycetota</taxon>
        <taxon>Actinomycetes</taxon>
        <taxon>Geodermatophilales</taxon>
        <taxon>Geodermatophilaceae</taxon>
        <taxon>Geodermatophilus</taxon>
    </lineage>
</organism>
<keyword evidence="3 5" id="KW-0378">Hydrolase</keyword>
<feature type="active site" description="Charge relay system" evidence="5">
    <location>
        <position position="192"/>
    </location>
</feature>
<dbReference type="PANTHER" id="PTHR43806">
    <property type="entry name" value="PEPTIDASE S8"/>
    <property type="match status" value="1"/>
</dbReference>
<feature type="active site" description="Charge relay system" evidence="5">
    <location>
        <position position="416"/>
    </location>
</feature>
<dbReference type="RefSeq" id="WP_163476238.1">
    <property type="nucleotide sequence ID" value="NZ_JAAGWE010000013.1"/>
</dbReference>
<dbReference type="AlphaFoldDB" id="A0A6P0GFK2"/>
<feature type="active site" description="Charge relay system" evidence="5">
    <location>
        <position position="232"/>
    </location>
</feature>
<name>A0A6P0GFK2_9ACTN</name>
<dbReference type="PANTHER" id="PTHR43806:SF11">
    <property type="entry name" value="CEREVISIN-RELATED"/>
    <property type="match status" value="1"/>
</dbReference>
<dbReference type="Gene3D" id="3.40.50.200">
    <property type="entry name" value="Peptidase S8/S53 domain"/>
    <property type="match status" value="1"/>
</dbReference>
<dbReference type="InterPro" id="IPR015500">
    <property type="entry name" value="Peptidase_S8_subtilisin-rel"/>
</dbReference>
<gene>
    <name evidence="7" type="ORF">GCU54_08540</name>
</gene>
<evidence type="ECO:0000256" key="5">
    <source>
        <dbReference type="PROSITE-ProRule" id="PRU01240"/>
    </source>
</evidence>
<feature type="domain" description="Peptidase S8/S53" evidence="6">
    <location>
        <begin position="225"/>
        <end position="435"/>
    </location>
</feature>
<comment type="similarity">
    <text evidence="1 5">Belongs to the peptidase S8 family.</text>
</comment>
<dbReference type="PRINTS" id="PR00723">
    <property type="entry name" value="SUBTILISIN"/>
</dbReference>
<evidence type="ECO:0000256" key="1">
    <source>
        <dbReference type="ARBA" id="ARBA00011073"/>
    </source>
</evidence>
<dbReference type="SUPFAM" id="SSF52743">
    <property type="entry name" value="Subtilisin-like"/>
    <property type="match status" value="1"/>
</dbReference>